<feature type="compositionally biased region" description="Low complexity" evidence="1">
    <location>
        <begin position="112"/>
        <end position="131"/>
    </location>
</feature>
<feature type="region of interest" description="Disordered" evidence="1">
    <location>
        <begin position="194"/>
        <end position="367"/>
    </location>
</feature>
<keyword evidence="3" id="KW-1185">Reference proteome</keyword>
<feature type="region of interest" description="Disordered" evidence="1">
    <location>
        <begin position="112"/>
        <end position="170"/>
    </location>
</feature>
<gene>
    <name evidence="2" type="ORF">P691DRAFT_781610</name>
</gene>
<proteinExistence type="predicted"/>
<dbReference type="AlphaFoldDB" id="A0A9P5XDT9"/>
<evidence type="ECO:0000313" key="3">
    <source>
        <dbReference type="Proteomes" id="UP000807342"/>
    </source>
</evidence>
<dbReference type="OrthoDB" id="3069639at2759"/>
<evidence type="ECO:0000313" key="2">
    <source>
        <dbReference type="EMBL" id="KAF9448001.1"/>
    </source>
</evidence>
<feature type="region of interest" description="Disordered" evidence="1">
    <location>
        <begin position="62"/>
        <end position="83"/>
    </location>
</feature>
<dbReference type="EMBL" id="MU151177">
    <property type="protein sequence ID" value="KAF9448001.1"/>
    <property type="molecule type" value="Genomic_DNA"/>
</dbReference>
<accession>A0A9P5XDT9</accession>
<name>A0A9P5XDT9_9AGAR</name>
<reference evidence="2" key="1">
    <citation type="submission" date="2020-11" db="EMBL/GenBank/DDBJ databases">
        <authorList>
            <consortium name="DOE Joint Genome Institute"/>
            <person name="Ahrendt S."/>
            <person name="Riley R."/>
            <person name="Andreopoulos W."/>
            <person name="Labutti K."/>
            <person name="Pangilinan J."/>
            <person name="Ruiz-Duenas F.J."/>
            <person name="Barrasa J.M."/>
            <person name="Sanchez-Garcia M."/>
            <person name="Camarero S."/>
            <person name="Miyauchi S."/>
            <person name="Serrano A."/>
            <person name="Linde D."/>
            <person name="Babiker R."/>
            <person name="Drula E."/>
            <person name="Ayuso-Fernandez I."/>
            <person name="Pacheco R."/>
            <person name="Padilla G."/>
            <person name="Ferreira P."/>
            <person name="Barriuso J."/>
            <person name="Kellner H."/>
            <person name="Castanera R."/>
            <person name="Alfaro M."/>
            <person name="Ramirez L."/>
            <person name="Pisabarro A.G."/>
            <person name="Kuo A."/>
            <person name="Tritt A."/>
            <person name="Lipzen A."/>
            <person name="He G."/>
            <person name="Yan M."/>
            <person name="Ng V."/>
            <person name="Cullen D."/>
            <person name="Martin F."/>
            <person name="Rosso M.-N."/>
            <person name="Henrissat B."/>
            <person name="Hibbett D."/>
            <person name="Martinez A.T."/>
            <person name="Grigoriev I.V."/>
        </authorList>
    </citation>
    <scope>NUCLEOTIDE SEQUENCE</scope>
    <source>
        <strain evidence="2">MF-IS2</strain>
    </source>
</reference>
<feature type="compositionally biased region" description="Polar residues" evidence="1">
    <location>
        <begin position="251"/>
        <end position="267"/>
    </location>
</feature>
<feature type="compositionally biased region" description="Polar residues" evidence="1">
    <location>
        <begin position="308"/>
        <end position="327"/>
    </location>
</feature>
<evidence type="ECO:0000256" key="1">
    <source>
        <dbReference type="SAM" id="MobiDB-lite"/>
    </source>
</evidence>
<comment type="caution">
    <text evidence="2">The sequence shown here is derived from an EMBL/GenBank/DDBJ whole genome shotgun (WGS) entry which is preliminary data.</text>
</comment>
<feature type="compositionally biased region" description="Low complexity" evidence="1">
    <location>
        <begin position="276"/>
        <end position="296"/>
    </location>
</feature>
<sequence>MSHPYSGAASYIYANEYRTPSQYLTDIPGDSVYDEPPSKRAYNYYAPEHRLEIDLQIRNAHHVGAPRGPDPTHPSNPILPDTTRHGFVQRRRAKLGQTPGVTSTTAATTVAFSPATSQTSSLPSHTSSHPHSYSHSHSRSHSGSDQPHQSRHNPSASDPFGNYKSRDYKPPTLFIQTAPTKHTLDDLAIDPLPTLQQNQNQNQRSGPKPKSTPLKLKQPSKFKLTLPNPFRLASGARSPWPPRGYRRKPSSESPTAGMSIWRWSNTIPPSPLAWGPSPKSPKSAGSMLRRWLSAASSRRRRSKSRSSTAPNSNAGSPTRARQYQVTPQAEGAKREKNLRFANVEPDCIGVGTNGRPDGDLDYSMVSG</sequence>
<protein>
    <submittedName>
        <fullName evidence="2">Uncharacterized protein</fullName>
    </submittedName>
</protein>
<dbReference type="Proteomes" id="UP000807342">
    <property type="component" value="Unassembled WGS sequence"/>
</dbReference>
<organism evidence="2 3">
    <name type="scientific">Macrolepiota fuliginosa MF-IS2</name>
    <dbReference type="NCBI Taxonomy" id="1400762"/>
    <lineage>
        <taxon>Eukaryota</taxon>
        <taxon>Fungi</taxon>
        <taxon>Dikarya</taxon>
        <taxon>Basidiomycota</taxon>
        <taxon>Agaricomycotina</taxon>
        <taxon>Agaricomycetes</taxon>
        <taxon>Agaricomycetidae</taxon>
        <taxon>Agaricales</taxon>
        <taxon>Agaricineae</taxon>
        <taxon>Agaricaceae</taxon>
        <taxon>Macrolepiota</taxon>
    </lineage>
</organism>